<protein>
    <submittedName>
        <fullName evidence="1">Uncharacterized protein</fullName>
    </submittedName>
</protein>
<dbReference type="EMBL" id="GGEC01082012">
    <property type="protein sequence ID" value="MBX62496.1"/>
    <property type="molecule type" value="Transcribed_RNA"/>
</dbReference>
<proteinExistence type="predicted"/>
<organism evidence="1">
    <name type="scientific">Rhizophora mucronata</name>
    <name type="common">Asiatic mangrove</name>
    <dbReference type="NCBI Taxonomy" id="61149"/>
    <lineage>
        <taxon>Eukaryota</taxon>
        <taxon>Viridiplantae</taxon>
        <taxon>Streptophyta</taxon>
        <taxon>Embryophyta</taxon>
        <taxon>Tracheophyta</taxon>
        <taxon>Spermatophyta</taxon>
        <taxon>Magnoliopsida</taxon>
        <taxon>eudicotyledons</taxon>
        <taxon>Gunneridae</taxon>
        <taxon>Pentapetalae</taxon>
        <taxon>rosids</taxon>
        <taxon>fabids</taxon>
        <taxon>Malpighiales</taxon>
        <taxon>Rhizophoraceae</taxon>
        <taxon>Rhizophora</taxon>
    </lineage>
</organism>
<evidence type="ECO:0000313" key="1">
    <source>
        <dbReference type="EMBL" id="MBX62496.1"/>
    </source>
</evidence>
<accession>A0A2P2Q6A2</accession>
<reference evidence="1" key="1">
    <citation type="submission" date="2018-02" db="EMBL/GenBank/DDBJ databases">
        <title>Rhizophora mucronata_Transcriptome.</title>
        <authorList>
            <person name="Meera S.P."/>
            <person name="Sreeshan A."/>
            <person name="Augustine A."/>
        </authorList>
    </citation>
    <scope>NUCLEOTIDE SEQUENCE</scope>
    <source>
        <tissue evidence="1">Leaf</tissue>
    </source>
</reference>
<dbReference type="AlphaFoldDB" id="A0A2P2Q6A2"/>
<name>A0A2P2Q6A2_RHIMU</name>
<sequence>MQDARFYRFSICGISSYLVFDNFYRFRCKILLNADTIRTCKFAFIMVGLPENIFLV</sequence>